<dbReference type="EMBL" id="CP038141">
    <property type="protein sequence ID" value="QDH16972.1"/>
    <property type="molecule type" value="Genomic_DNA"/>
</dbReference>
<dbReference type="Pfam" id="PF01370">
    <property type="entry name" value="Epimerase"/>
    <property type="match status" value="1"/>
</dbReference>
<protein>
    <submittedName>
        <fullName evidence="3">NAD-dependent epimerase/dehydratase family protein</fullName>
    </submittedName>
</protein>
<dbReference type="AlphaFoldDB" id="A0A4Y6UHI9"/>
<gene>
    <name evidence="3" type="ORF">E3D00_04875</name>
</gene>
<proteinExistence type="predicted"/>
<dbReference type="InterPro" id="IPR036291">
    <property type="entry name" value="NAD(P)-bd_dom_sf"/>
</dbReference>
<feature type="domain" description="NAD-dependent epimerase/dehydratase" evidence="2">
    <location>
        <begin position="3"/>
        <end position="249"/>
    </location>
</feature>
<name>A0A4Y6UHI9_9PROT</name>
<dbReference type="RefSeq" id="WP_141460456.1">
    <property type="nucleotide sequence ID" value="NZ_CP038141.1"/>
</dbReference>
<dbReference type="InterPro" id="IPR001509">
    <property type="entry name" value="Epimerase_deHydtase"/>
</dbReference>
<dbReference type="PRINTS" id="PR01713">
    <property type="entry name" value="NUCEPIMERASE"/>
</dbReference>
<dbReference type="KEGG" id="ssam:E3D00_04875"/>
<evidence type="ECO:0000256" key="1">
    <source>
        <dbReference type="ARBA" id="ARBA00023027"/>
    </source>
</evidence>
<evidence type="ECO:0000259" key="2">
    <source>
        <dbReference type="Pfam" id="PF01370"/>
    </source>
</evidence>
<reference evidence="3 4" key="1">
    <citation type="submission" date="2019-03" db="EMBL/GenBank/DDBJ databases">
        <title>The complete genome sequence of Swingsia samuiensis NBRC107927(T).</title>
        <authorList>
            <person name="Chua K.-O."/>
            <person name="Chan K.-G."/>
            <person name="See-Too W.-S."/>
        </authorList>
    </citation>
    <scope>NUCLEOTIDE SEQUENCE [LARGE SCALE GENOMIC DNA]</scope>
    <source>
        <strain evidence="3 4">AH83</strain>
    </source>
</reference>
<keyword evidence="1" id="KW-0520">NAD</keyword>
<keyword evidence="4" id="KW-1185">Reference proteome</keyword>
<dbReference type="OrthoDB" id="9801785at2"/>
<evidence type="ECO:0000313" key="4">
    <source>
        <dbReference type="Proteomes" id="UP000316313"/>
    </source>
</evidence>
<dbReference type="SUPFAM" id="SSF51735">
    <property type="entry name" value="NAD(P)-binding Rossmann-fold domains"/>
    <property type="match status" value="1"/>
</dbReference>
<dbReference type="Gene3D" id="3.40.50.720">
    <property type="entry name" value="NAD(P)-binding Rossmann-like Domain"/>
    <property type="match status" value="1"/>
</dbReference>
<sequence>MKIFITGVAGFIGFHSALALLRRGHKVVGVDNLNNYYDPKLKLARLDILKEMKGFEFHKIDISDRESVDEIISKNVDIDVVLHLAAQAGVRYSLVDPYSYVQANVMGQVTLLEASRKLKQLKHFMYASSSSVYGRNCSLPFKESDSVDLPSSLYAVTKRAGELASEAYSYLYGIPQTGLRFFTVYGPWGRPDMAYFSFAKSITEGTPVTLYDGKDLSRDFTYIDDIVDGILLIMDHPPAAKEARILNLGGDHPEKVTDLLFYLEKYLGCSAKIDLKERPSSDVEKTWASLKGVEKLCGWKPKIPLEEGVRRFSEWYATFF</sequence>
<dbReference type="Proteomes" id="UP000316313">
    <property type="component" value="Chromosome"/>
</dbReference>
<evidence type="ECO:0000313" key="3">
    <source>
        <dbReference type="EMBL" id="QDH16972.1"/>
    </source>
</evidence>
<accession>A0A4Y6UHI9</accession>
<organism evidence="3 4">
    <name type="scientific">Swingsia samuiensis</name>
    <dbReference type="NCBI Taxonomy" id="1293412"/>
    <lineage>
        <taxon>Bacteria</taxon>
        <taxon>Pseudomonadati</taxon>
        <taxon>Pseudomonadota</taxon>
        <taxon>Alphaproteobacteria</taxon>
        <taxon>Acetobacterales</taxon>
        <taxon>Acetobacteraceae</taxon>
        <taxon>Swingsia</taxon>
    </lineage>
</organism>
<dbReference type="PANTHER" id="PTHR43574">
    <property type="entry name" value="EPIMERASE-RELATED"/>
    <property type="match status" value="1"/>
</dbReference>